<dbReference type="EMBL" id="AUZY01006115">
    <property type="protein sequence ID" value="EQD55336.1"/>
    <property type="molecule type" value="Genomic_DNA"/>
</dbReference>
<proteinExistence type="predicted"/>
<organism evidence="1">
    <name type="scientific">mine drainage metagenome</name>
    <dbReference type="NCBI Taxonomy" id="410659"/>
    <lineage>
        <taxon>unclassified sequences</taxon>
        <taxon>metagenomes</taxon>
        <taxon>ecological metagenomes</taxon>
    </lineage>
</organism>
<evidence type="ECO:0000313" key="1">
    <source>
        <dbReference type="EMBL" id="EQD55336.1"/>
    </source>
</evidence>
<comment type="caution">
    <text evidence="1">The sequence shown here is derived from an EMBL/GenBank/DDBJ whole genome shotgun (WGS) entry which is preliminary data.</text>
</comment>
<feature type="non-terminal residue" evidence="1">
    <location>
        <position position="84"/>
    </location>
</feature>
<protein>
    <submittedName>
        <fullName evidence="1">Uncharacterized protein</fullName>
    </submittedName>
</protein>
<dbReference type="AlphaFoldDB" id="T1A3X7"/>
<gene>
    <name evidence="1" type="ORF">B1B_09277</name>
</gene>
<feature type="non-terminal residue" evidence="1">
    <location>
        <position position="1"/>
    </location>
</feature>
<reference evidence="1" key="2">
    <citation type="journal article" date="2014" name="ISME J.">
        <title>Microbial stratification in low pH oxic and suboxic macroscopic growths along an acid mine drainage.</title>
        <authorList>
            <person name="Mendez-Garcia C."/>
            <person name="Mesa V."/>
            <person name="Sprenger R.R."/>
            <person name="Richter M."/>
            <person name="Diez M.S."/>
            <person name="Solano J."/>
            <person name="Bargiela R."/>
            <person name="Golyshina O.V."/>
            <person name="Manteca A."/>
            <person name="Ramos J.L."/>
            <person name="Gallego J.R."/>
            <person name="Llorente I."/>
            <person name="Martins Dos Santos V.A."/>
            <person name="Jensen O.N."/>
            <person name="Pelaez A.I."/>
            <person name="Sanchez J."/>
            <person name="Ferrer M."/>
        </authorList>
    </citation>
    <scope>NUCLEOTIDE SEQUENCE</scope>
</reference>
<reference evidence="1" key="1">
    <citation type="submission" date="2013-08" db="EMBL/GenBank/DDBJ databases">
        <authorList>
            <person name="Mendez C."/>
            <person name="Richter M."/>
            <person name="Ferrer M."/>
            <person name="Sanchez J."/>
        </authorList>
    </citation>
    <scope>NUCLEOTIDE SEQUENCE</scope>
</reference>
<sequence>AVGGPGLTITGNYSASSGSTTAIALGNPLTVDGNASLAGILEILAPATTYTPTSTETLMNYGSETGSFGSQTYGAGVYWTVSNL</sequence>
<accession>T1A3X7</accession>
<name>T1A3X7_9ZZZZ</name>